<evidence type="ECO:0000313" key="3">
    <source>
        <dbReference type="Proteomes" id="UP000315673"/>
    </source>
</evidence>
<dbReference type="KEGG" id="spai:FPZ24_04870"/>
<dbReference type="RefSeq" id="WP_146569976.1">
    <property type="nucleotide sequence ID" value="NZ_CP042306.1"/>
</dbReference>
<organism evidence="2 3">
    <name type="scientific">Sphingomonas panacisoli</name>
    <dbReference type="NCBI Taxonomy" id="1813879"/>
    <lineage>
        <taxon>Bacteria</taxon>
        <taxon>Pseudomonadati</taxon>
        <taxon>Pseudomonadota</taxon>
        <taxon>Alphaproteobacteria</taxon>
        <taxon>Sphingomonadales</taxon>
        <taxon>Sphingomonadaceae</taxon>
        <taxon>Sphingomonas</taxon>
    </lineage>
</organism>
<dbReference type="Proteomes" id="UP000315673">
    <property type="component" value="Chromosome"/>
</dbReference>
<name>A0A5B8LH13_9SPHN</name>
<proteinExistence type="predicted"/>
<keyword evidence="1" id="KW-0472">Membrane</keyword>
<accession>A0A5B8LH13</accession>
<evidence type="ECO:0000313" key="2">
    <source>
        <dbReference type="EMBL" id="QDZ06892.1"/>
    </source>
</evidence>
<dbReference type="EMBL" id="CP042306">
    <property type="protein sequence ID" value="QDZ06892.1"/>
    <property type="molecule type" value="Genomic_DNA"/>
</dbReference>
<sequence>MSEAANTDTTAAAADTSNGKTGLADALREHFSGDAPITEKIQNFAKARPWASGMLVGVAGLLLAGTLRGKRR</sequence>
<dbReference type="AlphaFoldDB" id="A0A5B8LH13"/>
<keyword evidence="1" id="KW-1133">Transmembrane helix</keyword>
<gene>
    <name evidence="2" type="ORF">FPZ24_04870</name>
</gene>
<reference evidence="2 3" key="1">
    <citation type="submission" date="2019-07" db="EMBL/GenBank/DDBJ databases">
        <title>Full genome sequence of Sphingomonas sp. 4R-6-7(HKS19).</title>
        <authorList>
            <person name="Im W.-T."/>
        </authorList>
    </citation>
    <scope>NUCLEOTIDE SEQUENCE [LARGE SCALE GENOMIC DNA]</scope>
    <source>
        <strain evidence="2 3">HKS19</strain>
    </source>
</reference>
<keyword evidence="1" id="KW-0812">Transmembrane</keyword>
<evidence type="ECO:0000256" key="1">
    <source>
        <dbReference type="SAM" id="Phobius"/>
    </source>
</evidence>
<feature type="transmembrane region" description="Helical" evidence="1">
    <location>
        <begin position="50"/>
        <end position="67"/>
    </location>
</feature>
<dbReference type="OrthoDB" id="7583368at2"/>
<protein>
    <submittedName>
        <fullName evidence="2">Uncharacterized protein</fullName>
    </submittedName>
</protein>
<keyword evidence="3" id="KW-1185">Reference proteome</keyword>